<dbReference type="InterPro" id="IPR014757">
    <property type="entry name" value="Tscrpt_reg_IclR_C"/>
</dbReference>
<proteinExistence type="predicted"/>
<name>A0ABS6NQ30_9BURK</name>
<dbReference type="PROSITE" id="PS51078">
    <property type="entry name" value="ICLR_ED"/>
    <property type="match status" value="1"/>
</dbReference>
<evidence type="ECO:0000313" key="4">
    <source>
        <dbReference type="EMBL" id="MBV4397734.1"/>
    </source>
</evidence>
<accession>A0ABS6NQ30</accession>
<reference evidence="4 5" key="1">
    <citation type="submission" date="2021-06" db="EMBL/GenBank/DDBJ databases">
        <authorList>
            <person name="Lu T."/>
            <person name="Wang Q."/>
            <person name="Han X."/>
        </authorList>
    </citation>
    <scope>NUCLEOTIDE SEQUENCE [LARGE SCALE GENOMIC DNA]</scope>
    <source>
        <strain evidence="4 5">LAM0050</strain>
    </source>
</reference>
<keyword evidence="1" id="KW-0238">DNA-binding</keyword>
<dbReference type="PANTHER" id="PTHR30136">
    <property type="entry name" value="HELIX-TURN-HELIX TRANSCRIPTIONAL REGULATOR, ICLR FAMILY"/>
    <property type="match status" value="1"/>
</dbReference>
<organism evidence="4 5">
    <name type="scientific">Advenella alkanexedens</name>
    <dbReference type="NCBI Taxonomy" id="1481665"/>
    <lineage>
        <taxon>Bacteria</taxon>
        <taxon>Pseudomonadati</taxon>
        <taxon>Pseudomonadota</taxon>
        <taxon>Betaproteobacteria</taxon>
        <taxon>Burkholderiales</taxon>
        <taxon>Alcaligenaceae</taxon>
    </lineage>
</organism>
<evidence type="ECO:0000259" key="3">
    <source>
        <dbReference type="PROSITE" id="PS51078"/>
    </source>
</evidence>
<dbReference type="InterPro" id="IPR050707">
    <property type="entry name" value="HTH_MetabolicPath_Reg"/>
</dbReference>
<protein>
    <submittedName>
        <fullName evidence="4">IclR family transcriptional regulator</fullName>
    </submittedName>
</protein>
<feature type="domain" description="HTH iclR-type" evidence="2">
    <location>
        <begin position="1"/>
        <end position="61"/>
    </location>
</feature>
<keyword evidence="5" id="KW-1185">Reference proteome</keyword>
<dbReference type="SMART" id="SM00346">
    <property type="entry name" value="HTH_ICLR"/>
    <property type="match status" value="1"/>
</dbReference>
<dbReference type="RefSeq" id="WP_217735298.1">
    <property type="nucleotide sequence ID" value="NZ_JAHSPR010000008.1"/>
</dbReference>
<comment type="caution">
    <text evidence="4">The sequence shown here is derived from an EMBL/GenBank/DDBJ whole genome shotgun (WGS) entry which is preliminary data.</text>
</comment>
<dbReference type="InterPro" id="IPR005471">
    <property type="entry name" value="Tscrpt_reg_IclR_N"/>
</dbReference>
<sequence length="248" mass="27788">MTKFSRIVDVLDLFSETDTLLTAEEIAEKLQVSRPTAFRYAKELNAAGFLANYSGRYSLGARIITLDYRIRQSDPVLKRAEQILRQISDETGCDSIFCRMYNDEIINVHHQASNNPVGVSFGRGRPLPLFKGSASKVMLALLPSAKLQKLYEKNRHLPDVREIATEWPDFKQHFTAIRKAGFYISMHEIDSGVIGIAVPVYTSGIGIVGAISLVMTEERLQMINPDGVVAVLKQRAAEFGDRLVQLDR</sequence>
<dbReference type="Pfam" id="PF01614">
    <property type="entry name" value="IclR_C"/>
    <property type="match status" value="1"/>
</dbReference>
<gene>
    <name evidence="4" type="ORF">KU392_10800</name>
</gene>
<evidence type="ECO:0000259" key="2">
    <source>
        <dbReference type="PROSITE" id="PS51077"/>
    </source>
</evidence>
<feature type="domain" description="IclR-ED" evidence="3">
    <location>
        <begin position="62"/>
        <end position="245"/>
    </location>
</feature>
<evidence type="ECO:0000313" key="5">
    <source>
        <dbReference type="Proteomes" id="UP000722165"/>
    </source>
</evidence>
<dbReference type="EMBL" id="JAHSPR010000008">
    <property type="protein sequence ID" value="MBV4397734.1"/>
    <property type="molecule type" value="Genomic_DNA"/>
</dbReference>
<dbReference type="Proteomes" id="UP000722165">
    <property type="component" value="Unassembled WGS sequence"/>
</dbReference>
<dbReference type="PROSITE" id="PS51077">
    <property type="entry name" value="HTH_ICLR"/>
    <property type="match status" value="1"/>
</dbReference>
<dbReference type="PANTHER" id="PTHR30136:SF24">
    <property type="entry name" value="HTH-TYPE TRANSCRIPTIONAL REPRESSOR ALLR"/>
    <property type="match status" value="1"/>
</dbReference>
<evidence type="ECO:0000256" key="1">
    <source>
        <dbReference type="ARBA" id="ARBA00023125"/>
    </source>
</evidence>
<dbReference type="Pfam" id="PF09339">
    <property type="entry name" value="HTH_IclR"/>
    <property type="match status" value="1"/>
</dbReference>